<evidence type="ECO:0000313" key="2">
    <source>
        <dbReference type="EMBL" id="KAG0584629.1"/>
    </source>
</evidence>
<keyword evidence="1" id="KW-0812">Transmembrane</keyword>
<dbReference type="PANTHER" id="PTHR37186">
    <property type="entry name" value="OS06G0524500 PROTEIN"/>
    <property type="match status" value="1"/>
</dbReference>
<dbReference type="OrthoDB" id="1433814at2759"/>
<organism evidence="2 3">
    <name type="scientific">Ceratodon purpureus</name>
    <name type="common">Fire moss</name>
    <name type="synonym">Dicranum purpureum</name>
    <dbReference type="NCBI Taxonomy" id="3225"/>
    <lineage>
        <taxon>Eukaryota</taxon>
        <taxon>Viridiplantae</taxon>
        <taxon>Streptophyta</taxon>
        <taxon>Embryophyta</taxon>
        <taxon>Bryophyta</taxon>
        <taxon>Bryophytina</taxon>
        <taxon>Bryopsida</taxon>
        <taxon>Dicranidae</taxon>
        <taxon>Pseudoditrichales</taxon>
        <taxon>Ditrichaceae</taxon>
        <taxon>Ceratodon</taxon>
    </lineage>
</organism>
<name>A0A8T0INR2_CERPU</name>
<evidence type="ECO:0000313" key="3">
    <source>
        <dbReference type="Proteomes" id="UP000822688"/>
    </source>
</evidence>
<dbReference type="PANTHER" id="PTHR37186:SF1">
    <property type="entry name" value="OS06G0524500 PROTEIN"/>
    <property type="match status" value="1"/>
</dbReference>
<gene>
    <name evidence="2" type="ORF">KC19_3G224000</name>
</gene>
<dbReference type="AlphaFoldDB" id="A0A8T0INR2"/>
<sequence length="156" mass="16787">MAMAMETESFAVRSGLRSVRSALLPGFATLQRHSFPNSTSLEPVFASCYGCGTGMVGGVGGMRSFASSTNPPEVKGFKDYKLPPVNPPEKENPDAVTLRAQWDNAVRLYGRMYSHAWGTAIMAGVALFGIGWWVKGENPLNALSPTGEIKKEETAD</sequence>
<keyword evidence="1" id="KW-0472">Membrane</keyword>
<evidence type="ECO:0000256" key="1">
    <source>
        <dbReference type="SAM" id="Phobius"/>
    </source>
</evidence>
<reference evidence="2" key="1">
    <citation type="submission" date="2020-06" db="EMBL/GenBank/DDBJ databases">
        <title>WGS assembly of Ceratodon purpureus strain R40.</title>
        <authorList>
            <person name="Carey S.B."/>
            <person name="Jenkins J."/>
            <person name="Shu S."/>
            <person name="Lovell J.T."/>
            <person name="Sreedasyam A."/>
            <person name="Maumus F."/>
            <person name="Tiley G.P."/>
            <person name="Fernandez-Pozo N."/>
            <person name="Barry K."/>
            <person name="Chen C."/>
            <person name="Wang M."/>
            <person name="Lipzen A."/>
            <person name="Daum C."/>
            <person name="Saski C.A."/>
            <person name="Payton A.C."/>
            <person name="Mcbreen J.C."/>
            <person name="Conrad R.E."/>
            <person name="Kollar L.M."/>
            <person name="Olsson S."/>
            <person name="Huttunen S."/>
            <person name="Landis J.B."/>
            <person name="Wickett N.J."/>
            <person name="Johnson M.G."/>
            <person name="Rensing S.A."/>
            <person name="Grimwood J."/>
            <person name="Schmutz J."/>
            <person name="Mcdaniel S.F."/>
        </authorList>
    </citation>
    <scope>NUCLEOTIDE SEQUENCE</scope>
    <source>
        <strain evidence="2">R40</strain>
    </source>
</reference>
<protein>
    <submittedName>
        <fullName evidence="2">Uncharacterized protein</fullName>
    </submittedName>
</protein>
<keyword evidence="1" id="KW-1133">Transmembrane helix</keyword>
<dbReference type="Proteomes" id="UP000822688">
    <property type="component" value="Chromosome 3"/>
</dbReference>
<keyword evidence="3" id="KW-1185">Reference proteome</keyword>
<comment type="caution">
    <text evidence="2">The sequence shown here is derived from an EMBL/GenBank/DDBJ whole genome shotgun (WGS) entry which is preliminary data.</text>
</comment>
<proteinExistence type="predicted"/>
<feature type="transmembrane region" description="Helical" evidence="1">
    <location>
        <begin position="116"/>
        <end position="134"/>
    </location>
</feature>
<dbReference type="EMBL" id="CM026423">
    <property type="protein sequence ID" value="KAG0584629.1"/>
    <property type="molecule type" value="Genomic_DNA"/>
</dbReference>
<accession>A0A8T0INR2</accession>